<dbReference type="Proteomes" id="UP000000292">
    <property type="component" value="Chromosome"/>
</dbReference>
<evidence type="ECO:0000256" key="1">
    <source>
        <dbReference type="ARBA" id="ARBA00023015"/>
    </source>
</evidence>
<dbReference type="Pfam" id="PF00486">
    <property type="entry name" value="Trans_reg_C"/>
    <property type="match status" value="1"/>
</dbReference>
<dbReference type="InterPro" id="IPR036388">
    <property type="entry name" value="WH-like_DNA-bd_sf"/>
</dbReference>
<dbReference type="InterPro" id="IPR016032">
    <property type="entry name" value="Sig_transdc_resp-reg_C-effctor"/>
</dbReference>
<dbReference type="eggNOG" id="COG0745">
    <property type="taxonomic scope" value="Bacteria"/>
</dbReference>
<dbReference type="Gene3D" id="1.10.10.10">
    <property type="entry name" value="Winged helix-like DNA-binding domain superfamily/Winged helix DNA-binding domain"/>
    <property type="match status" value="1"/>
</dbReference>
<keyword evidence="3" id="KW-0804">Transcription</keyword>
<dbReference type="KEGG" id="aad:TC41_0217"/>
<dbReference type="PROSITE" id="PS51755">
    <property type="entry name" value="OMPR_PHOB"/>
    <property type="match status" value="1"/>
</dbReference>
<dbReference type="InterPro" id="IPR001867">
    <property type="entry name" value="OmpR/PhoB-type_DNA-bd"/>
</dbReference>
<accession>F8IJ42</accession>
<evidence type="ECO:0000256" key="3">
    <source>
        <dbReference type="ARBA" id="ARBA00023163"/>
    </source>
</evidence>
<feature type="DNA-binding region" description="OmpR/PhoB-type" evidence="4">
    <location>
        <begin position="1"/>
        <end position="58"/>
    </location>
</feature>
<dbReference type="AlphaFoldDB" id="F8IJ42"/>
<dbReference type="PATRIC" id="fig|1048834.4.peg.202"/>
<dbReference type="SUPFAM" id="SSF46894">
    <property type="entry name" value="C-terminal effector domain of the bipartite response regulators"/>
    <property type="match status" value="1"/>
</dbReference>
<reference evidence="7" key="2">
    <citation type="submission" date="2011-06" db="EMBL/GenBank/DDBJ databases">
        <title>The complete genome sequence of Alicyclobacillus acidocaldarius sp. Tc-4-1.</title>
        <authorList>
            <person name="Chen Y."/>
            <person name="He Y."/>
            <person name="Dong Z."/>
            <person name="Hu S."/>
        </authorList>
    </citation>
    <scope>NUCLEOTIDE SEQUENCE [LARGE SCALE GENOMIC DNA]</scope>
    <source>
        <strain evidence="7">Tc-4-1</strain>
    </source>
</reference>
<evidence type="ECO:0000259" key="5">
    <source>
        <dbReference type="PROSITE" id="PS51755"/>
    </source>
</evidence>
<name>F8IJ42_ALIAT</name>
<protein>
    <submittedName>
        <fullName evidence="6">Putative two component transcriptional regulator, winged helix family</fullName>
    </submittedName>
</protein>
<evidence type="ECO:0000256" key="4">
    <source>
        <dbReference type="PROSITE-ProRule" id="PRU01091"/>
    </source>
</evidence>
<sequence length="58" mass="6606">MIEHRRVPLSQMESRLLELFLSHEGEVLTRDAIANALWKGHVNPKGIAKLVSRLPCPF</sequence>
<dbReference type="EMBL" id="CP002902">
    <property type="protein sequence ID" value="AEJ42193.1"/>
    <property type="molecule type" value="Genomic_DNA"/>
</dbReference>
<organism evidence="6 7">
    <name type="scientific">Alicyclobacillus acidocaldarius (strain Tc-4-1)</name>
    <name type="common">Bacillus acidocaldarius</name>
    <dbReference type="NCBI Taxonomy" id="1048834"/>
    <lineage>
        <taxon>Bacteria</taxon>
        <taxon>Bacillati</taxon>
        <taxon>Bacillota</taxon>
        <taxon>Bacilli</taxon>
        <taxon>Bacillales</taxon>
        <taxon>Alicyclobacillaceae</taxon>
        <taxon>Alicyclobacillus</taxon>
    </lineage>
</organism>
<dbReference type="GO" id="GO:0003677">
    <property type="term" value="F:DNA binding"/>
    <property type="evidence" value="ECO:0007669"/>
    <property type="project" value="UniProtKB-UniRule"/>
</dbReference>
<dbReference type="HOGENOM" id="CLU_2969072_0_0_9"/>
<keyword evidence="1" id="KW-0805">Transcription regulation</keyword>
<feature type="domain" description="OmpR/PhoB-type" evidence="5">
    <location>
        <begin position="1"/>
        <end position="58"/>
    </location>
</feature>
<keyword evidence="2 4" id="KW-0238">DNA-binding</keyword>
<dbReference type="RefSeq" id="WP_014463107.1">
    <property type="nucleotide sequence ID" value="NC_017167.1"/>
</dbReference>
<evidence type="ECO:0000313" key="7">
    <source>
        <dbReference type="Proteomes" id="UP000000292"/>
    </source>
</evidence>
<reference evidence="6 7" key="1">
    <citation type="journal article" date="2011" name="J. Bacteriol.">
        <title>Complete Genome Sequence of Alicyclobacillus acidocaldarius Strain Tc-4-1.</title>
        <authorList>
            <person name="Chen Y."/>
            <person name="He Y."/>
            <person name="Zhang B."/>
            <person name="Yang J."/>
            <person name="Li W."/>
            <person name="Dong Z."/>
            <person name="Hu S."/>
        </authorList>
    </citation>
    <scope>NUCLEOTIDE SEQUENCE [LARGE SCALE GENOMIC DNA]</scope>
    <source>
        <strain evidence="6 7">Tc-4-1</strain>
    </source>
</reference>
<evidence type="ECO:0000313" key="6">
    <source>
        <dbReference type="EMBL" id="AEJ42193.1"/>
    </source>
</evidence>
<dbReference type="GO" id="GO:0006355">
    <property type="term" value="P:regulation of DNA-templated transcription"/>
    <property type="evidence" value="ECO:0007669"/>
    <property type="project" value="InterPro"/>
</dbReference>
<dbReference type="STRING" id="1048834.TC41_0217"/>
<gene>
    <name evidence="6" type="ordered locus">TC41_0217</name>
</gene>
<dbReference type="GO" id="GO:0000160">
    <property type="term" value="P:phosphorelay signal transduction system"/>
    <property type="evidence" value="ECO:0007669"/>
    <property type="project" value="InterPro"/>
</dbReference>
<evidence type="ECO:0000256" key="2">
    <source>
        <dbReference type="ARBA" id="ARBA00023125"/>
    </source>
</evidence>
<proteinExistence type="predicted"/>